<evidence type="ECO:0000256" key="2">
    <source>
        <dbReference type="ARBA" id="ARBA00022840"/>
    </source>
</evidence>
<dbReference type="SUPFAM" id="SSF52540">
    <property type="entry name" value="P-loop containing nucleoside triphosphate hydrolases"/>
    <property type="match status" value="1"/>
</dbReference>
<dbReference type="AlphaFoldDB" id="A0A7S4JDS4"/>
<evidence type="ECO:0000259" key="4">
    <source>
        <dbReference type="Pfam" id="PF06414"/>
    </source>
</evidence>
<organism evidence="5">
    <name type="scientific">Odontella aurita</name>
    <dbReference type="NCBI Taxonomy" id="265563"/>
    <lineage>
        <taxon>Eukaryota</taxon>
        <taxon>Sar</taxon>
        <taxon>Stramenopiles</taxon>
        <taxon>Ochrophyta</taxon>
        <taxon>Bacillariophyta</taxon>
        <taxon>Mediophyceae</taxon>
        <taxon>Biddulphiophycidae</taxon>
        <taxon>Eupodiscales</taxon>
        <taxon>Odontellaceae</taxon>
        <taxon>Odontella</taxon>
    </lineage>
</organism>
<gene>
    <name evidence="5" type="ORF">OAUR00152_LOCUS26489</name>
</gene>
<dbReference type="InterPro" id="IPR027417">
    <property type="entry name" value="P-loop_NTPase"/>
</dbReference>
<feature type="region of interest" description="Disordered" evidence="3">
    <location>
        <begin position="337"/>
        <end position="372"/>
    </location>
</feature>
<dbReference type="EMBL" id="HBKQ01038337">
    <property type="protein sequence ID" value="CAE2260463.1"/>
    <property type="molecule type" value="Transcribed_RNA"/>
</dbReference>
<feature type="domain" description="Zeta toxin" evidence="4">
    <location>
        <begin position="122"/>
        <end position="285"/>
    </location>
</feature>
<feature type="compositionally biased region" description="Basic and acidic residues" evidence="3">
    <location>
        <begin position="353"/>
        <end position="371"/>
    </location>
</feature>
<dbReference type="InterPro" id="IPR010488">
    <property type="entry name" value="Zeta_toxin_domain"/>
</dbReference>
<dbReference type="GO" id="GO:0005524">
    <property type="term" value="F:ATP binding"/>
    <property type="evidence" value="ECO:0007669"/>
    <property type="project" value="UniProtKB-KW"/>
</dbReference>
<name>A0A7S4JDS4_9STRA</name>
<evidence type="ECO:0000256" key="3">
    <source>
        <dbReference type="SAM" id="MobiDB-lite"/>
    </source>
</evidence>
<dbReference type="Gene3D" id="3.40.50.300">
    <property type="entry name" value="P-loop containing nucleotide triphosphate hydrolases"/>
    <property type="match status" value="2"/>
</dbReference>
<accession>A0A7S4JDS4</accession>
<reference evidence="5" key="1">
    <citation type="submission" date="2021-01" db="EMBL/GenBank/DDBJ databases">
        <authorList>
            <person name="Corre E."/>
            <person name="Pelletier E."/>
            <person name="Niang G."/>
            <person name="Scheremetjew M."/>
            <person name="Finn R."/>
            <person name="Kale V."/>
            <person name="Holt S."/>
            <person name="Cochrane G."/>
            <person name="Meng A."/>
            <person name="Brown T."/>
            <person name="Cohen L."/>
        </authorList>
    </citation>
    <scope>NUCLEOTIDE SEQUENCE</scope>
    <source>
        <strain evidence="5">Isolate 1302-5</strain>
    </source>
</reference>
<keyword evidence="2" id="KW-0067">ATP-binding</keyword>
<keyword evidence="1" id="KW-0547">Nucleotide-binding</keyword>
<proteinExistence type="predicted"/>
<evidence type="ECO:0000256" key="1">
    <source>
        <dbReference type="ARBA" id="ARBA00022741"/>
    </source>
</evidence>
<protein>
    <recommendedName>
        <fullName evidence="4">Zeta toxin domain-containing protein</fullName>
    </recommendedName>
</protein>
<feature type="region of interest" description="Disordered" evidence="3">
    <location>
        <begin position="1"/>
        <end position="52"/>
    </location>
</feature>
<dbReference type="GO" id="GO:0016301">
    <property type="term" value="F:kinase activity"/>
    <property type="evidence" value="ECO:0007669"/>
    <property type="project" value="InterPro"/>
</dbReference>
<evidence type="ECO:0000313" key="5">
    <source>
        <dbReference type="EMBL" id="CAE2260463.1"/>
    </source>
</evidence>
<sequence>MHYQDPAPAMTNPDGDRRSADEGASCIYQLTEPSAPNNGRSSSEPEKTSRVFRHRQFSTLKSSEKNNKSDDFAFYGPFAHLRKTLDYTYHSNYRMERQWLQDAIIEEFLESVHLTDINGDVCTTPTEPFIVFTAGAMGAGKSHTINWLVIKGLFPLLAFVSVDPDEIRRRLPEFSLYLQVCPDKAGELTRKEAGYIAEILTLAALQAGKNVLVDGSLRDSGWYTLYFARLRREYPNNKIAILHVVAPRDAVFQRAADRARKTGRIVPRETLELALDQVPRSVHVLAPLADYFCELNNAPGLDIEILTEGQDWDDFQVQWLQMCAWVPKKKRTRKNVFGTRRQRFTEDSVGNEGKGEGTKQKQHDNPEERRRASVHAMKAAPLRSHVDRKIVLTSSTEENYQSASMEFYGPFSHIRETLDYSYHKNYRKERQWLQDMIVKDVIADSNCEKSLTPDPWLIYVTGVTGAGKIHTVRQLMKNEYLPLCGLVLVDREKVRSYLPEFSLYAEQHPTTADSLTRKEVEYVSEIVTLAALQAGGNVVVAEAMEDVNRYREKVFPRIKRDFPTLRIAILHVVAPMRDVLSRVEKLAMDTCHEVPQEVLKSQLEQVETSVQSLMSVVDYSCKIHNPQREGLTIISDDESWDTFQLKWGQSYIRIPR</sequence>
<feature type="compositionally biased region" description="Polar residues" evidence="3">
    <location>
        <begin position="31"/>
        <end position="42"/>
    </location>
</feature>
<feature type="domain" description="Zeta toxin" evidence="4">
    <location>
        <begin position="453"/>
        <end position="613"/>
    </location>
</feature>
<dbReference type="Pfam" id="PF06414">
    <property type="entry name" value="Zeta_toxin"/>
    <property type="match status" value="2"/>
</dbReference>